<evidence type="ECO:0000313" key="7">
    <source>
        <dbReference type="EMBL" id="PHZ83419.1"/>
    </source>
</evidence>
<dbReference type="EMBL" id="PDEM01000033">
    <property type="protein sequence ID" value="PHZ83419.1"/>
    <property type="molecule type" value="Genomic_DNA"/>
</dbReference>
<evidence type="ECO:0000256" key="3">
    <source>
        <dbReference type="ARBA" id="ARBA00022964"/>
    </source>
</evidence>
<dbReference type="GO" id="GO:0031418">
    <property type="term" value="F:L-ascorbic acid binding"/>
    <property type="evidence" value="ECO:0007669"/>
    <property type="project" value="InterPro"/>
</dbReference>
<gene>
    <name evidence="7" type="ORF">CRD36_17830</name>
</gene>
<proteinExistence type="predicted"/>
<evidence type="ECO:0000313" key="8">
    <source>
        <dbReference type="Proteomes" id="UP000229730"/>
    </source>
</evidence>
<keyword evidence="5" id="KW-0408">Iron</keyword>
<dbReference type="InterPro" id="IPR044862">
    <property type="entry name" value="Pro_4_hyd_alph_FE2OG_OXY"/>
</dbReference>
<accession>A0A2G4YM64</accession>
<dbReference type="RefSeq" id="WP_099475312.1">
    <property type="nucleotide sequence ID" value="NZ_CP041025.1"/>
</dbReference>
<dbReference type="GO" id="GO:0004656">
    <property type="term" value="F:procollagen-proline 4-dioxygenase activity"/>
    <property type="evidence" value="ECO:0007669"/>
    <property type="project" value="TreeGrafter"/>
</dbReference>
<reference evidence="7 8" key="1">
    <citation type="submission" date="2017-10" db="EMBL/GenBank/DDBJ databases">
        <title>Frigbacter circumglobatus gen. nov. sp. nov., isolated from sediment cultured in situ.</title>
        <authorList>
            <person name="Zhao Z."/>
        </authorList>
    </citation>
    <scope>NUCLEOTIDE SEQUENCE [LARGE SCALE GENOMIC DNA]</scope>
    <source>
        <strain evidence="7 8">ZYL</strain>
    </source>
</reference>
<dbReference type="InterPro" id="IPR045054">
    <property type="entry name" value="P4HA-like"/>
</dbReference>
<dbReference type="Gene3D" id="2.60.120.620">
    <property type="entry name" value="q2cbj1_9rhob like domain"/>
    <property type="match status" value="1"/>
</dbReference>
<evidence type="ECO:0000256" key="4">
    <source>
        <dbReference type="ARBA" id="ARBA00023002"/>
    </source>
</evidence>
<evidence type="ECO:0000256" key="1">
    <source>
        <dbReference type="ARBA" id="ARBA00001961"/>
    </source>
</evidence>
<dbReference type="Proteomes" id="UP000229730">
    <property type="component" value="Unassembled WGS sequence"/>
</dbReference>
<dbReference type="SMART" id="SM00702">
    <property type="entry name" value="P4Hc"/>
    <property type="match status" value="1"/>
</dbReference>
<sequence>MTDELHKQDLEKFLAEKQLNDHWKKWVRTNLDAGCDKNGMFRIMIDEGFSYEVAKAALNFEPAIPVDQIINPLKRYKDARMRETASPFIPNAVRQNVEGFELYVLDDFLNEAECDALRRKVQREAPSTGIALKDENDPSFCTRNHDLGGIKDTLFQDVDRRICSVLGLSPKHAEPLQAQFYEAGQTFYPKRDFFEADDLIEKGGALGQRSYSFVIYLEETSVGGGLSFPEVDHSVPVKRGRAVIWNNLFPDGTVNDKAVHLCRPVEKGCGLILKKIFRTENGLPAFKRLDKENVPNYTTIGFERDRLPKPLLDKIMDFYRKNFHAQVPETVAERFIKNAKTDTAKSSLIQLPKSLEKEIQACLKPVLEIWSGLKLEPTFVYGIRVYHHGTALKVHRDRNGTHIIGVIINIDQEVTDPWPLRIEDNYYRKHDIFLEPGDVIYYEATRLAHGRPQPFNGKLYTNIFSHFKIADKS</sequence>
<keyword evidence="4" id="KW-0560">Oxidoreductase</keyword>
<dbReference type="Pfam" id="PF13640">
    <property type="entry name" value="2OG-FeII_Oxy_3"/>
    <property type="match status" value="1"/>
</dbReference>
<keyword evidence="2" id="KW-0479">Metal-binding</keyword>
<name>A0A2G4YM64_9PROT</name>
<organism evidence="7 8">
    <name type="scientific">Paremcibacter congregatus</name>
    <dbReference type="NCBI Taxonomy" id="2043170"/>
    <lineage>
        <taxon>Bacteria</taxon>
        <taxon>Pseudomonadati</taxon>
        <taxon>Pseudomonadota</taxon>
        <taxon>Alphaproteobacteria</taxon>
        <taxon>Emcibacterales</taxon>
        <taxon>Emcibacteraceae</taxon>
        <taxon>Paremcibacter</taxon>
    </lineage>
</organism>
<feature type="domain" description="Prolyl 4-hydroxylase alpha subunit" evidence="6">
    <location>
        <begin position="100"/>
        <end position="278"/>
    </location>
</feature>
<evidence type="ECO:0000256" key="5">
    <source>
        <dbReference type="ARBA" id="ARBA00023004"/>
    </source>
</evidence>
<dbReference type="InParanoid" id="A0A2G4YM64"/>
<protein>
    <submittedName>
        <fullName evidence="7">Proline hydroxylase</fullName>
    </submittedName>
</protein>
<dbReference type="InterPro" id="IPR006620">
    <property type="entry name" value="Pro_4_hyd_alph"/>
</dbReference>
<comment type="caution">
    <text evidence="7">The sequence shown here is derived from an EMBL/GenBank/DDBJ whole genome shotgun (WGS) entry which is preliminary data.</text>
</comment>
<dbReference type="GO" id="GO:0005506">
    <property type="term" value="F:iron ion binding"/>
    <property type="evidence" value="ECO:0007669"/>
    <property type="project" value="InterPro"/>
</dbReference>
<dbReference type="AlphaFoldDB" id="A0A2G4YM64"/>
<keyword evidence="3" id="KW-0223">Dioxygenase</keyword>
<comment type="cofactor">
    <cofactor evidence="1">
        <name>L-ascorbate</name>
        <dbReference type="ChEBI" id="CHEBI:38290"/>
    </cofactor>
</comment>
<evidence type="ECO:0000256" key="2">
    <source>
        <dbReference type="ARBA" id="ARBA00022723"/>
    </source>
</evidence>
<evidence type="ECO:0000259" key="6">
    <source>
        <dbReference type="SMART" id="SM00702"/>
    </source>
</evidence>
<dbReference type="PANTHER" id="PTHR10869:SF246">
    <property type="entry name" value="TRANSMEMBRANE PROLYL 4-HYDROXYLASE"/>
    <property type="match status" value="1"/>
</dbReference>
<keyword evidence="8" id="KW-1185">Reference proteome</keyword>
<dbReference type="PANTHER" id="PTHR10869">
    <property type="entry name" value="PROLYL 4-HYDROXYLASE ALPHA SUBUNIT"/>
    <property type="match status" value="1"/>
</dbReference>
<dbReference type="OrthoDB" id="269774at2"/>